<feature type="transmembrane region" description="Helical" evidence="1">
    <location>
        <begin position="107"/>
        <end position="124"/>
    </location>
</feature>
<protein>
    <submittedName>
        <fullName evidence="2">Uncharacterized protein</fullName>
    </submittedName>
</protein>
<evidence type="ECO:0000256" key="1">
    <source>
        <dbReference type="SAM" id="Phobius"/>
    </source>
</evidence>
<dbReference type="Proteomes" id="UP000276133">
    <property type="component" value="Unassembled WGS sequence"/>
</dbReference>
<sequence>MYNAPRTRPEGQPGRSQQKFLDWDSDFCLVEAWKVENYAVLFRHIDFCPLALCLLTYLAQCSHQINNTQVKATAEFEKGFFKPTLGCYVIKSKKYIFKSILKLRTEVSMFFSLFISLVLPVSFFDKIKNINQNKLECFDLIRFNE</sequence>
<reference evidence="2 3" key="1">
    <citation type="journal article" date="2018" name="Sci. Rep.">
        <title>Genomic signatures of local adaptation to the degree of environmental predictability in rotifers.</title>
        <authorList>
            <person name="Franch-Gras L."/>
            <person name="Hahn C."/>
            <person name="Garcia-Roger E.M."/>
            <person name="Carmona M.J."/>
            <person name="Serra M."/>
            <person name="Gomez A."/>
        </authorList>
    </citation>
    <scope>NUCLEOTIDE SEQUENCE [LARGE SCALE GENOMIC DNA]</scope>
    <source>
        <strain evidence="2">HYR1</strain>
    </source>
</reference>
<name>A0A3M7S4G0_BRAPC</name>
<dbReference type="AlphaFoldDB" id="A0A3M7S4G0"/>
<evidence type="ECO:0000313" key="2">
    <source>
        <dbReference type="EMBL" id="RNA30488.1"/>
    </source>
</evidence>
<gene>
    <name evidence="2" type="ORF">BpHYR1_054337</name>
</gene>
<keyword evidence="1" id="KW-0472">Membrane</keyword>
<keyword evidence="3" id="KW-1185">Reference proteome</keyword>
<keyword evidence="1" id="KW-1133">Transmembrane helix</keyword>
<accession>A0A3M7S4G0</accession>
<proteinExistence type="predicted"/>
<comment type="caution">
    <text evidence="2">The sequence shown here is derived from an EMBL/GenBank/DDBJ whole genome shotgun (WGS) entry which is preliminary data.</text>
</comment>
<keyword evidence="1" id="KW-0812">Transmembrane</keyword>
<organism evidence="2 3">
    <name type="scientific">Brachionus plicatilis</name>
    <name type="common">Marine rotifer</name>
    <name type="synonym">Brachionus muelleri</name>
    <dbReference type="NCBI Taxonomy" id="10195"/>
    <lineage>
        <taxon>Eukaryota</taxon>
        <taxon>Metazoa</taxon>
        <taxon>Spiralia</taxon>
        <taxon>Gnathifera</taxon>
        <taxon>Rotifera</taxon>
        <taxon>Eurotatoria</taxon>
        <taxon>Monogononta</taxon>
        <taxon>Pseudotrocha</taxon>
        <taxon>Ploima</taxon>
        <taxon>Brachionidae</taxon>
        <taxon>Brachionus</taxon>
    </lineage>
</organism>
<dbReference type="EMBL" id="REGN01002084">
    <property type="protein sequence ID" value="RNA30488.1"/>
    <property type="molecule type" value="Genomic_DNA"/>
</dbReference>
<evidence type="ECO:0000313" key="3">
    <source>
        <dbReference type="Proteomes" id="UP000276133"/>
    </source>
</evidence>